<protein>
    <submittedName>
        <fullName evidence="1">Normocyte-binding protein</fullName>
    </submittedName>
</protein>
<name>A0ABX3HCZ1_PAEBO</name>
<organism evidence="1 2">
    <name type="scientific">Paenibacillus borealis</name>
    <dbReference type="NCBI Taxonomy" id="160799"/>
    <lineage>
        <taxon>Bacteria</taxon>
        <taxon>Bacillati</taxon>
        <taxon>Bacillota</taxon>
        <taxon>Bacilli</taxon>
        <taxon>Bacillales</taxon>
        <taxon>Paenibacillaceae</taxon>
        <taxon>Paenibacillus</taxon>
    </lineage>
</organism>
<dbReference type="RefSeq" id="WP_076110614.1">
    <property type="nucleotide sequence ID" value="NZ_MPTB01000012.1"/>
</dbReference>
<reference evidence="1 2" key="1">
    <citation type="submission" date="2016-10" db="EMBL/GenBank/DDBJ databases">
        <title>Paenibacillus species isolates.</title>
        <authorList>
            <person name="Beno S.M."/>
        </authorList>
    </citation>
    <scope>NUCLEOTIDE SEQUENCE [LARGE SCALE GENOMIC DNA]</scope>
    <source>
        <strain evidence="1 2">FSL H7-0744</strain>
    </source>
</reference>
<gene>
    <name evidence="1" type="ORF">BSK56_11295</name>
</gene>
<keyword evidence="2" id="KW-1185">Reference proteome</keyword>
<proteinExistence type="predicted"/>
<dbReference type="EMBL" id="MPTB01000012">
    <property type="protein sequence ID" value="OMD48361.1"/>
    <property type="molecule type" value="Genomic_DNA"/>
</dbReference>
<evidence type="ECO:0000313" key="1">
    <source>
        <dbReference type="EMBL" id="OMD48361.1"/>
    </source>
</evidence>
<comment type="caution">
    <text evidence="1">The sequence shown here is derived from an EMBL/GenBank/DDBJ whole genome shotgun (WGS) entry which is preliminary data.</text>
</comment>
<accession>A0ABX3HCZ1</accession>
<evidence type="ECO:0000313" key="2">
    <source>
        <dbReference type="Proteomes" id="UP000187412"/>
    </source>
</evidence>
<sequence>MKDIIRDRLNKMEDLEQRRMLKDVMTGLFLNLVEYQETLNRQIEERVFNELEPEEVRHDVYASLCPREELDPLHEFLYPMVPGDSEPQFINLAEVAAALSKQEEMKLCTLFLQCDTSQIRSLARSKRQFKGEMITSGGRYEITVRLKQSSVYTGRIEELYRIFRKNSLPWKTVHIPYAYKFMDCILISCASEWDNQETVKQISIQLEELEPYKHMNLVPIWNIQRMEMKIGGFPVPAADRVNYEHVLPLRRTGTEHGYLVDGEEANIRYIKRSEEEITVVSPLDKSDSWTMLKVTRPMNSGIGRMHYPLLSNRRQEGYIGRYIRQAGSPVRSKGGIARLTGAFEVSREVELEDVKILPPGQEIPLTYELNSFVSDQVRVQTDKYRMRLLFRAVARDRSLAGSYLSDDVLSFLVSEVQLIFPEYRCEGAWV</sequence>
<dbReference type="Proteomes" id="UP000187412">
    <property type="component" value="Unassembled WGS sequence"/>
</dbReference>